<comment type="caution">
    <text evidence="2">The sequence shown here is derived from an EMBL/GenBank/DDBJ whole genome shotgun (WGS) entry which is preliminary data.</text>
</comment>
<name>A0A1G2Q3U0_9BACT</name>
<dbReference type="Proteomes" id="UP000178936">
    <property type="component" value="Unassembled WGS sequence"/>
</dbReference>
<proteinExistence type="predicted"/>
<evidence type="ECO:0000313" key="3">
    <source>
        <dbReference type="Proteomes" id="UP000178936"/>
    </source>
</evidence>
<dbReference type="Pfam" id="PF02616">
    <property type="entry name" value="SMC_ScpA"/>
    <property type="match status" value="1"/>
</dbReference>
<dbReference type="PANTHER" id="PTHR33969">
    <property type="entry name" value="SEGREGATION AND CONDENSATION PROTEIN A"/>
    <property type="match status" value="1"/>
</dbReference>
<sequence>MAYEIKLEKFTGPLDLLLQLIEQEELDITEVSLAQVTDQYIEYLKQVEELNPEEVADFLVVAAKLLLIKSRLLLPSLNLGGEEEAQELERQLRLYQRFIAVSKAIDKLWRSRHIAWMRPKPLVIKSDQLIGPPPNLNSQGLTQALVRVIAALEPIIRLPQVTLQKAISITEKIQSMKAMILHKAHLNWQSLIKDAKDKTEVIVSFLALLELVKQRQLIAEQSALFQDINLSRPE</sequence>
<protein>
    <recommendedName>
        <fullName evidence="1">Segregation and condensation protein A</fullName>
    </recommendedName>
</protein>
<reference evidence="2 3" key="1">
    <citation type="journal article" date="2016" name="Nat. Commun.">
        <title>Thousands of microbial genomes shed light on interconnected biogeochemical processes in an aquifer system.</title>
        <authorList>
            <person name="Anantharaman K."/>
            <person name="Brown C.T."/>
            <person name="Hug L.A."/>
            <person name="Sharon I."/>
            <person name="Castelle C.J."/>
            <person name="Probst A.J."/>
            <person name="Thomas B.C."/>
            <person name="Singh A."/>
            <person name="Wilkins M.J."/>
            <person name="Karaoz U."/>
            <person name="Brodie E.L."/>
            <person name="Williams K.H."/>
            <person name="Hubbard S.S."/>
            <person name="Banfield J.F."/>
        </authorList>
    </citation>
    <scope>NUCLEOTIDE SEQUENCE [LARGE SCALE GENOMIC DNA]</scope>
</reference>
<evidence type="ECO:0000256" key="1">
    <source>
        <dbReference type="ARBA" id="ARBA00044777"/>
    </source>
</evidence>
<dbReference type="PANTHER" id="PTHR33969:SF2">
    <property type="entry name" value="SEGREGATION AND CONDENSATION PROTEIN A"/>
    <property type="match status" value="1"/>
</dbReference>
<gene>
    <name evidence="2" type="ORF">A2226_01805</name>
</gene>
<dbReference type="Gene3D" id="6.10.250.2410">
    <property type="match status" value="1"/>
</dbReference>
<dbReference type="EMBL" id="MHTB01000019">
    <property type="protein sequence ID" value="OHA55265.1"/>
    <property type="molecule type" value="Genomic_DNA"/>
</dbReference>
<evidence type="ECO:0000313" key="2">
    <source>
        <dbReference type="EMBL" id="OHA55265.1"/>
    </source>
</evidence>
<dbReference type="InterPro" id="IPR003768">
    <property type="entry name" value="ScpA"/>
</dbReference>
<organism evidence="2 3">
    <name type="scientific">Candidatus Veblenbacteria bacterium RIFOXYA2_FULL_43_9</name>
    <dbReference type="NCBI Taxonomy" id="1802425"/>
    <lineage>
        <taxon>Bacteria</taxon>
        <taxon>Candidatus Vebleniibacteriota</taxon>
    </lineage>
</organism>
<accession>A0A1G2Q3U0</accession>
<dbReference type="AlphaFoldDB" id="A0A1G2Q3U0"/>